<gene>
    <name evidence="3" type="ORF">Q9L58_006128</name>
</gene>
<feature type="compositionally biased region" description="Polar residues" evidence="1">
    <location>
        <begin position="413"/>
        <end position="423"/>
    </location>
</feature>
<dbReference type="PANTHER" id="PTHR44144">
    <property type="entry name" value="DNAJ HOMOLOG SUBFAMILY C MEMBER 9"/>
    <property type="match status" value="1"/>
</dbReference>
<reference evidence="3 4" key="1">
    <citation type="submission" date="2024-02" db="EMBL/GenBank/DDBJ databases">
        <title>Discinaceae phylogenomics.</title>
        <authorList>
            <person name="Dirks A.C."/>
            <person name="James T.Y."/>
        </authorList>
    </citation>
    <scope>NUCLEOTIDE SEQUENCE [LARGE SCALE GENOMIC DNA]</scope>
    <source>
        <strain evidence="3 4">ACD0624</strain>
    </source>
</reference>
<feature type="compositionally biased region" description="Low complexity" evidence="1">
    <location>
        <begin position="102"/>
        <end position="113"/>
    </location>
</feature>
<feature type="compositionally biased region" description="Basic and acidic residues" evidence="1">
    <location>
        <begin position="67"/>
        <end position="78"/>
    </location>
</feature>
<dbReference type="InterPro" id="IPR036869">
    <property type="entry name" value="J_dom_sf"/>
</dbReference>
<evidence type="ECO:0000256" key="1">
    <source>
        <dbReference type="SAM" id="MobiDB-lite"/>
    </source>
</evidence>
<dbReference type="Pfam" id="PF00226">
    <property type="entry name" value="DnaJ"/>
    <property type="match status" value="1"/>
</dbReference>
<dbReference type="CDD" id="cd06257">
    <property type="entry name" value="DnaJ"/>
    <property type="match status" value="1"/>
</dbReference>
<dbReference type="PROSITE" id="PS00636">
    <property type="entry name" value="DNAJ_1"/>
    <property type="match status" value="1"/>
</dbReference>
<feature type="compositionally biased region" description="Basic and acidic residues" evidence="1">
    <location>
        <begin position="114"/>
        <end position="144"/>
    </location>
</feature>
<feature type="compositionally biased region" description="Basic and acidic residues" evidence="1">
    <location>
        <begin position="151"/>
        <end position="190"/>
    </location>
</feature>
<dbReference type="PRINTS" id="PR00625">
    <property type="entry name" value="JDOMAIN"/>
</dbReference>
<dbReference type="SMART" id="SM00271">
    <property type="entry name" value="DnaJ"/>
    <property type="match status" value="1"/>
</dbReference>
<feature type="region of interest" description="Disordered" evidence="1">
    <location>
        <begin position="289"/>
        <end position="461"/>
    </location>
</feature>
<dbReference type="PROSITE" id="PS50076">
    <property type="entry name" value="DNAJ_2"/>
    <property type="match status" value="1"/>
</dbReference>
<dbReference type="SUPFAM" id="SSF46565">
    <property type="entry name" value="Chaperone J-domain"/>
    <property type="match status" value="1"/>
</dbReference>
<feature type="compositionally biased region" description="Basic and acidic residues" evidence="1">
    <location>
        <begin position="220"/>
        <end position="230"/>
    </location>
</feature>
<dbReference type="EMBL" id="JBBBZM010000081">
    <property type="protein sequence ID" value="KAL0634934.1"/>
    <property type="molecule type" value="Genomic_DNA"/>
</dbReference>
<feature type="compositionally biased region" description="Low complexity" evidence="1">
    <location>
        <begin position="79"/>
        <end position="92"/>
    </location>
</feature>
<accession>A0ABR3GG50</accession>
<feature type="compositionally biased region" description="Low complexity" evidence="1">
    <location>
        <begin position="192"/>
        <end position="203"/>
    </location>
</feature>
<dbReference type="InterPro" id="IPR018253">
    <property type="entry name" value="DnaJ_domain_CS"/>
</dbReference>
<sequence>MTSDPYVVLGISLDAAPAAIRSSYKKLILQCHPDKVHDESLREEKAAQFQKVQEAYELLIDTRRKRKYDEEQVKKAEAAAKPQTAHTPQTTHAHPHPHPHSSRSASGPAPGSAERSERPERRERSGTNPVPDERQRDKEREREARHARRKAAGERRSREESSWNAEERDARKAYQAEYAQREADEARKVYEAQAAAAAAATQARYQEEQPVPRHKSYNRYAEEPPRKASYDARQPYDMPKTSTAPPPPPPPPPQQPPTDVRPGYAEAKAAEQSKIAALKARMMEETFAGPKEDILRQQQQAATAAGASGAQERAKFEAARMEQERSREERGSMRGSRDRDRGTDIPSNRERKSSKTPPLRRGSSVASKCDEIPSTPMRSSHIYGSSAPSHPSYPGAHPLNTGNYGIPRRRHSSPSIEKQTSRMPSREVPAPCDSGYSSPSTDTPIADKKVPSPVMRTAAEG</sequence>
<feature type="domain" description="J" evidence="2">
    <location>
        <begin position="4"/>
        <end position="72"/>
    </location>
</feature>
<comment type="caution">
    <text evidence="3">The sequence shown here is derived from an EMBL/GenBank/DDBJ whole genome shotgun (WGS) entry which is preliminary data.</text>
</comment>
<feature type="compositionally biased region" description="Basic and acidic residues" evidence="1">
    <location>
        <begin position="312"/>
        <end position="353"/>
    </location>
</feature>
<organism evidence="3 4">
    <name type="scientific">Discina gigas</name>
    <dbReference type="NCBI Taxonomy" id="1032678"/>
    <lineage>
        <taxon>Eukaryota</taxon>
        <taxon>Fungi</taxon>
        <taxon>Dikarya</taxon>
        <taxon>Ascomycota</taxon>
        <taxon>Pezizomycotina</taxon>
        <taxon>Pezizomycetes</taxon>
        <taxon>Pezizales</taxon>
        <taxon>Discinaceae</taxon>
        <taxon>Discina</taxon>
    </lineage>
</organism>
<evidence type="ECO:0000259" key="2">
    <source>
        <dbReference type="PROSITE" id="PS50076"/>
    </source>
</evidence>
<feature type="compositionally biased region" description="Pro residues" evidence="1">
    <location>
        <begin position="244"/>
        <end position="256"/>
    </location>
</feature>
<dbReference type="Proteomes" id="UP001447188">
    <property type="component" value="Unassembled WGS sequence"/>
</dbReference>
<evidence type="ECO:0000313" key="4">
    <source>
        <dbReference type="Proteomes" id="UP001447188"/>
    </source>
</evidence>
<feature type="compositionally biased region" description="Polar residues" evidence="1">
    <location>
        <begin position="376"/>
        <end position="389"/>
    </location>
</feature>
<dbReference type="PANTHER" id="PTHR44144:SF1">
    <property type="entry name" value="DNAJ HOMOLOG SUBFAMILY C MEMBER 9"/>
    <property type="match status" value="1"/>
</dbReference>
<protein>
    <recommendedName>
        <fullName evidence="2">J domain-containing protein</fullName>
    </recommendedName>
</protein>
<proteinExistence type="predicted"/>
<feature type="compositionally biased region" description="Low complexity" evidence="1">
    <location>
        <begin position="297"/>
        <end position="311"/>
    </location>
</feature>
<feature type="region of interest" description="Disordered" evidence="1">
    <location>
        <begin position="65"/>
        <end position="277"/>
    </location>
</feature>
<name>A0ABR3GG50_9PEZI</name>
<evidence type="ECO:0000313" key="3">
    <source>
        <dbReference type="EMBL" id="KAL0634934.1"/>
    </source>
</evidence>
<dbReference type="Gene3D" id="1.10.287.110">
    <property type="entry name" value="DnaJ domain"/>
    <property type="match status" value="1"/>
</dbReference>
<dbReference type="InterPro" id="IPR052594">
    <property type="entry name" value="J_domain-containing_protein"/>
</dbReference>
<dbReference type="InterPro" id="IPR001623">
    <property type="entry name" value="DnaJ_domain"/>
</dbReference>
<keyword evidence="4" id="KW-1185">Reference proteome</keyword>